<dbReference type="RefSeq" id="WP_066069957.1">
    <property type="nucleotide sequence ID" value="NZ_FRBG01000005.1"/>
</dbReference>
<evidence type="ECO:0000256" key="7">
    <source>
        <dbReference type="ARBA" id="ARBA00022729"/>
    </source>
</evidence>
<dbReference type="SMART" id="SM00936">
    <property type="entry name" value="PBP5_C"/>
    <property type="match status" value="1"/>
</dbReference>
<dbReference type="InterPro" id="IPR001967">
    <property type="entry name" value="Peptidase_S11_N"/>
</dbReference>
<reference evidence="19 21" key="2">
    <citation type="submission" date="2016-11" db="EMBL/GenBank/DDBJ databases">
        <authorList>
            <person name="Varghese N."/>
            <person name="Submissions S."/>
        </authorList>
    </citation>
    <scope>NUCLEOTIDE SEQUENCE [LARGE SCALE GENOMIC DNA]</scope>
    <source>
        <strain evidence="19 21">DSM 7308</strain>
    </source>
</reference>
<dbReference type="Pfam" id="PF00768">
    <property type="entry name" value="Peptidase_S11"/>
    <property type="match status" value="1"/>
</dbReference>
<accession>A0A150FQP9</accession>
<evidence type="ECO:0000256" key="16">
    <source>
        <dbReference type="SAM" id="SignalP"/>
    </source>
</evidence>
<dbReference type="PATRIC" id="fig|1121328.3.peg.1019"/>
<feature type="active site" evidence="13">
    <location>
        <position position="118"/>
    </location>
</feature>
<dbReference type="Pfam" id="PF07943">
    <property type="entry name" value="PBP5_C"/>
    <property type="match status" value="1"/>
</dbReference>
<keyword evidence="6" id="KW-0645">Protease</keyword>
<evidence type="ECO:0000313" key="18">
    <source>
        <dbReference type="EMBL" id="KXZ39937.1"/>
    </source>
</evidence>
<feature type="domain" description="Peptidase S11 D-Ala-D-Ala carboxypeptidase A C-terminal" evidence="17">
    <location>
        <begin position="275"/>
        <end position="365"/>
    </location>
</feature>
<dbReference type="InterPro" id="IPR037167">
    <property type="entry name" value="Peptidase_S11_C_sf"/>
</dbReference>
<feature type="signal peptide" evidence="16">
    <location>
        <begin position="1"/>
        <end position="23"/>
    </location>
</feature>
<dbReference type="GO" id="GO:0009002">
    <property type="term" value="F:serine-type D-Ala-D-Ala carboxypeptidase activity"/>
    <property type="evidence" value="ECO:0007669"/>
    <property type="project" value="UniProtKB-EC"/>
</dbReference>
<dbReference type="GO" id="GO:0006508">
    <property type="term" value="P:proteolysis"/>
    <property type="evidence" value="ECO:0007669"/>
    <property type="project" value="UniProtKB-KW"/>
</dbReference>
<evidence type="ECO:0000256" key="2">
    <source>
        <dbReference type="ARBA" id="ARBA00004752"/>
    </source>
</evidence>
<evidence type="ECO:0000256" key="5">
    <source>
        <dbReference type="ARBA" id="ARBA00022645"/>
    </source>
</evidence>
<dbReference type="EC" id="3.4.16.4" evidence="4"/>
<evidence type="ECO:0000256" key="1">
    <source>
        <dbReference type="ARBA" id="ARBA00003217"/>
    </source>
</evidence>
<dbReference type="EMBL" id="FRBG01000005">
    <property type="protein sequence ID" value="SHK76499.1"/>
    <property type="molecule type" value="Genomic_DNA"/>
</dbReference>
<dbReference type="Gene3D" id="3.40.710.10">
    <property type="entry name" value="DD-peptidase/beta-lactamase superfamily"/>
    <property type="match status" value="1"/>
</dbReference>
<evidence type="ECO:0000256" key="15">
    <source>
        <dbReference type="RuleBase" id="RU004016"/>
    </source>
</evidence>
<evidence type="ECO:0000256" key="3">
    <source>
        <dbReference type="ARBA" id="ARBA00007164"/>
    </source>
</evidence>
<feature type="active site" description="Acyl-ester intermediate" evidence="13">
    <location>
        <position position="58"/>
    </location>
</feature>
<feature type="active site" description="Proton acceptor" evidence="13">
    <location>
        <position position="61"/>
    </location>
</feature>
<dbReference type="UniPathway" id="UPA00219"/>
<dbReference type="Proteomes" id="UP000323392">
    <property type="component" value="Unassembled WGS sequence"/>
</dbReference>
<keyword evidence="9" id="KW-0133">Cell shape</keyword>
<organism evidence="18 20">
    <name type="scientific">Alkalithermobacter thermoalcaliphilus JW-YL-7 = DSM 7308</name>
    <dbReference type="NCBI Taxonomy" id="1121328"/>
    <lineage>
        <taxon>Bacteria</taxon>
        <taxon>Bacillati</taxon>
        <taxon>Bacillota</taxon>
        <taxon>Clostridia</taxon>
        <taxon>Peptostreptococcales</taxon>
        <taxon>Tepidibacteraceae</taxon>
        <taxon>Alkalithermobacter</taxon>
    </lineage>
</organism>
<comment type="catalytic activity">
    <reaction evidence="12">
        <text>Preferential cleavage: (Ac)2-L-Lys-D-Ala-|-D-Ala. Also transpeptidation of peptidyl-alanyl moieties that are N-acyl substituents of D-alanine.</text>
        <dbReference type="EC" id="3.4.16.4"/>
    </reaction>
</comment>
<comment type="function">
    <text evidence="1">Removes C-terminal D-alanyl residues from sugar-peptide cell wall precursors.</text>
</comment>
<gene>
    <name evidence="18" type="ORF">JWYL7_1012</name>
    <name evidence="19" type="ORF">SAMN05661008_00841</name>
</gene>
<dbReference type="STRING" id="1121328.JWYL7_1012"/>
<dbReference type="InterPro" id="IPR018044">
    <property type="entry name" value="Peptidase_S11"/>
</dbReference>
<feature type="binding site" evidence="14">
    <location>
        <position position="225"/>
    </location>
    <ligand>
        <name>substrate</name>
    </ligand>
</feature>
<proteinExistence type="inferred from homology"/>
<evidence type="ECO:0000256" key="6">
    <source>
        <dbReference type="ARBA" id="ARBA00022670"/>
    </source>
</evidence>
<dbReference type="SUPFAM" id="SSF56601">
    <property type="entry name" value="beta-lactamase/transpeptidase-like"/>
    <property type="match status" value="1"/>
</dbReference>
<dbReference type="InterPro" id="IPR012907">
    <property type="entry name" value="Peptidase_S11_C"/>
</dbReference>
<dbReference type="InterPro" id="IPR012338">
    <property type="entry name" value="Beta-lactam/transpept-like"/>
</dbReference>
<dbReference type="PANTHER" id="PTHR21581:SF6">
    <property type="entry name" value="TRAFFICKING PROTEIN PARTICLE COMPLEX SUBUNIT 12"/>
    <property type="match status" value="1"/>
</dbReference>
<keyword evidence="10" id="KW-0573">Peptidoglycan synthesis</keyword>
<name>A0A150FQP9_CLOPD</name>
<comment type="pathway">
    <text evidence="2">Cell wall biogenesis; peptidoglycan biosynthesis.</text>
</comment>
<evidence type="ECO:0000256" key="13">
    <source>
        <dbReference type="PIRSR" id="PIRSR618044-1"/>
    </source>
</evidence>
<protein>
    <recommendedName>
        <fullName evidence="4">serine-type D-Ala-D-Ala carboxypeptidase</fullName>
        <ecNumber evidence="4">3.4.16.4</ecNumber>
    </recommendedName>
</protein>
<dbReference type="PANTHER" id="PTHR21581">
    <property type="entry name" value="D-ALANYL-D-ALANINE CARBOXYPEPTIDASE"/>
    <property type="match status" value="1"/>
</dbReference>
<dbReference type="SUPFAM" id="SSF69189">
    <property type="entry name" value="Penicillin-binding protein associated domain"/>
    <property type="match status" value="1"/>
</dbReference>
<keyword evidence="11" id="KW-0961">Cell wall biogenesis/degradation</keyword>
<evidence type="ECO:0000256" key="12">
    <source>
        <dbReference type="ARBA" id="ARBA00034000"/>
    </source>
</evidence>
<keyword evidence="21" id="KW-1185">Reference proteome</keyword>
<feature type="chain" id="PRO_5015051181" description="serine-type D-Ala-D-Ala carboxypeptidase" evidence="16">
    <location>
        <begin position="24"/>
        <end position="380"/>
    </location>
</feature>
<evidence type="ECO:0000313" key="21">
    <source>
        <dbReference type="Proteomes" id="UP000323392"/>
    </source>
</evidence>
<comment type="similarity">
    <text evidence="3 15">Belongs to the peptidase S11 family.</text>
</comment>
<evidence type="ECO:0000256" key="14">
    <source>
        <dbReference type="PIRSR" id="PIRSR618044-2"/>
    </source>
</evidence>
<dbReference type="Gene3D" id="2.60.410.10">
    <property type="entry name" value="D-Ala-D-Ala carboxypeptidase, C-terminal domain"/>
    <property type="match status" value="1"/>
</dbReference>
<keyword evidence="7 16" id="KW-0732">Signal</keyword>
<dbReference type="GO" id="GO:0009252">
    <property type="term" value="P:peptidoglycan biosynthetic process"/>
    <property type="evidence" value="ECO:0007669"/>
    <property type="project" value="UniProtKB-UniPathway"/>
</dbReference>
<evidence type="ECO:0000313" key="19">
    <source>
        <dbReference type="EMBL" id="SHK76499.1"/>
    </source>
</evidence>
<keyword evidence="8 18" id="KW-0378">Hydrolase</keyword>
<dbReference type="GO" id="GO:0071555">
    <property type="term" value="P:cell wall organization"/>
    <property type="evidence" value="ECO:0007669"/>
    <property type="project" value="UniProtKB-KW"/>
</dbReference>
<evidence type="ECO:0000256" key="4">
    <source>
        <dbReference type="ARBA" id="ARBA00012448"/>
    </source>
</evidence>
<evidence type="ECO:0000313" key="20">
    <source>
        <dbReference type="Proteomes" id="UP000092605"/>
    </source>
</evidence>
<evidence type="ECO:0000256" key="11">
    <source>
        <dbReference type="ARBA" id="ARBA00023316"/>
    </source>
</evidence>
<evidence type="ECO:0000256" key="8">
    <source>
        <dbReference type="ARBA" id="ARBA00022801"/>
    </source>
</evidence>
<dbReference type="GO" id="GO:0008360">
    <property type="term" value="P:regulation of cell shape"/>
    <property type="evidence" value="ECO:0007669"/>
    <property type="project" value="UniProtKB-KW"/>
</dbReference>
<evidence type="ECO:0000256" key="10">
    <source>
        <dbReference type="ARBA" id="ARBA00022984"/>
    </source>
</evidence>
<dbReference type="PRINTS" id="PR00725">
    <property type="entry name" value="DADACBPTASE1"/>
</dbReference>
<reference evidence="18 20" key="1">
    <citation type="submission" date="2016-02" db="EMBL/GenBank/DDBJ databases">
        <title>Draft genome sequence for Clostridium paradoxum JW-YL-7.</title>
        <authorList>
            <person name="Utturkar S.M."/>
            <person name="Lancaster A."/>
            <person name="Poole F.L."/>
            <person name="Adams M.W."/>
            <person name="Brown S.D."/>
        </authorList>
    </citation>
    <scope>NUCLEOTIDE SEQUENCE [LARGE SCALE GENOMIC DNA]</scope>
    <source>
        <strain evidence="18 20">JW-YL-7</strain>
    </source>
</reference>
<sequence length="380" mass="42180" precursor="true">MKKTLSIFLICLLVFINIPIASANEAINITATSAILIDGKSGQIIYEKNAHEKLPPASVTKIMTLLLIMEALDEGRIKLDDKVTISEKAANMGGSQLYLEPGEVKDVETLIKGIAVASGNDASVAMAEFIYGSEEVFVNKMNERAKELGMTNTNFVNTNGLPVENHYTTAYDIALMSKELLKHESIHKYLTIWMEEIIVGKNQKKFGLVNTNKLIRFYKGANGIKTGFTAEAKYCLSASAQRDNLLLIAVVLGSPTSKERFSDASTLLNYGFANYESIKVYDKGEIVEKIQMDKSDDVNIEAVCKDPIYLLNKKGDKQEIEKRINVDKNIKLPISKGQKLGQVEIYKGDKLIAKSDLVSNKDHKKAGYFKILTRVVKNLI</sequence>
<comment type="caution">
    <text evidence="18">The sequence shown here is derived from an EMBL/GenBank/DDBJ whole genome shotgun (WGS) entry which is preliminary data.</text>
</comment>
<dbReference type="EMBL" id="LSFY01000001">
    <property type="protein sequence ID" value="KXZ39937.1"/>
    <property type="molecule type" value="Genomic_DNA"/>
</dbReference>
<evidence type="ECO:0000256" key="9">
    <source>
        <dbReference type="ARBA" id="ARBA00022960"/>
    </source>
</evidence>
<dbReference type="Proteomes" id="UP000092605">
    <property type="component" value="Unassembled WGS sequence"/>
</dbReference>
<dbReference type="AlphaFoldDB" id="A0A150FQP9"/>
<dbReference type="InterPro" id="IPR015956">
    <property type="entry name" value="Peniciliin-bd_prot_C_sf"/>
</dbReference>
<keyword evidence="5 18" id="KW-0121">Carboxypeptidase</keyword>
<dbReference type="OrthoDB" id="9791132at2"/>
<evidence type="ECO:0000259" key="17">
    <source>
        <dbReference type="SMART" id="SM00936"/>
    </source>
</evidence>